<evidence type="ECO:0000256" key="1">
    <source>
        <dbReference type="SAM" id="MobiDB-lite"/>
    </source>
</evidence>
<comment type="caution">
    <text evidence="2">The sequence shown here is derived from an EMBL/GenBank/DDBJ whole genome shotgun (WGS) entry which is preliminary data.</text>
</comment>
<feature type="compositionally biased region" description="Low complexity" evidence="1">
    <location>
        <begin position="27"/>
        <end position="49"/>
    </location>
</feature>
<dbReference type="Proteomes" id="UP000033451">
    <property type="component" value="Unassembled WGS sequence"/>
</dbReference>
<reference evidence="2 3" key="1">
    <citation type="submission" date="2015-02" db="EMBL/GenBank/DDBJ databases">
        <title>Draft genome sequences of ten Microbacterium spp. with emphasis on heavy metal contaminated environments.</title>
        <authorList>
            <person name="Corretto E."/>
        </authorList>
    </citation>
    <scope>NUCLEOTIDE SEQUENCE [LARGE SCALE GENOMIC DNA]</scope>
    <source>
        <strain evidence="2 3">DSM 18659</strain>
    </source>
</reference>
<evidence type="ECO:0000313" key="3">
    <source>
        <dbReference type="Proteomes" id="UP000033451"/>
    </source>
</evidence>
<keyword evidence="3" id="KW-1185">Reference proteome</keyword>
<evidence type="ECO:0000313" key="2">
    <source>
        <dbReference type="EMBL" id="KJL38230.1"/>
    </source>
</evidence>
<accession>A0A0F0LW43</accession>
<name>A0A0F0LW43_9MICO</name>
<feature type="region of interest" description="Disordered" evidence="1">
    <location>
        <begin position="1"/>
        <end position="82"/>
    </location>
</feature>
<gene>
    <name evidence="2" type="ORF">RR49_00740</name>
</gene>
<proteinExistence type="predicted"/>
<dbReference type="EMBL" id="JYIY01000063">
    <property type="protein sequence ID" value="KJL38230.1"/>
    <property type="molecule type" value="Genomic_DNA"/>
</dbReference>
<sequence length="100" mass="10034">MTGTASHTSCRSHDMGVCPGGTGSFGSAGFARRSGNASSSASTTERATAPGYRANRVAISAPDRRNAPPCAGSQPSSSSMLRFARTAATAAARVRVRGSA</sequence>
<protein>
    <submittedName>
        <fullName evidence="2">Uncharacterized protein</fullName>
    </submittedName>
</protein>
<organism evidence="2 3">
    <name type="scientific">Microbacterium ginsengisoli</name>
    <dbReference type="NCBI Taxonomy" id="400772"/>
    <lineage>
        <taxon>Bacteria</taxon>
        <taxon>Bacillati</taxon>
        <taxon>Actinomycetota</taxon>
        <taxon>Actinomycetes</taxon>
        <taxon>Micrococcales</taxon>
        <taxon>Microbacteriaceae</taxon>
        <taxon>Microbacterium</taxon>
    </lineage>
</organism>
<dbReference type="AlphaFoldDB" id="A0A0F0LW43"/>